<gene>
    <name evidence="3" type="ORF">SAMN02745207_01964</name>
</gene>
<dbReference type="GO" id="GO:0019752">
    <property type="term" value="P:carboxylic acid metabolic process"/>
    <property type="evidence" value="ECO:0007669"/>
    <property type="project" value="InterPro"/>
</dbReference>
<dbReference type="PROSITE" id="PS00816">
    <property type="entry name" value="AIPM_HOMOCIT_SYNTH_2"/>
    <property type="match status" value="1"/>
</dbReference>
<evidence type="ECO:0000313" key="4">
    <source>
        <dbReference type="Proteomes" id="UP000184447"/>
    </source>
</evidence>
<dbReference type="Pfam" id="PF00682">
    <property type="entry name" value="HMGL-like"/>
    <property type="match status" value="1"/>
</dbReference>
<dbReference type="RefSeq" id="WP_073338261.1">
    <property type="nucleotide sequence ID" value="NZ_FQXM01000009.1"/>
</dbReference>
<dbReference type="AlphaFoldDB" id="A0A1M5UX94"/>
<dbReference type="GO" id="GO:0046912">
    <property type="term" value="F:acyltransferase activity, acyl groups converted into alkyl on transfer"/>
    <property type="evidence" value="ECO:0007669"/>
    <property type="project" value="InterPro"/>
</dbReference>
<dbReference type="Proteomes" id="UP000184447">
    <property type="component" value="Unassembled WGS sequence"/>
</dbReference>
<keyword evidence="4" id="KW-1185">Reference proteome</keyword>
<sequence>MGILSYRVVDTTMRDGEQKAGIAYSKIEKIKMATKLDSMGIYQIEAGIPAMKGEEKESICEIMKLGLKAKISSWNRMNIEDIKHSLDCGVDIIHISAPSSDIQINSKLKKDKQWVIDNLIQCLEFVDSKKRKITVGFEDATRADINFLEELCLVCEENQVSRIRLADTVGIMTPSKTFEIVSRIKNKFNLGIEIHAHNDFGMAVANSIAAVKAGAGYVNCTLNGIGERAGNCDYYKVKELDSLAMRCR</sequence>
<protein>
    <submittedName>
        <fullName evidence="3">Homocitrate synthase NifV</fullName>
    </submittedName>
</protein>
<dbReference type="PANTHER" id="PTHR42880:SF1">
    <property type="entry name" value="ISOPROPYLMALATE_HOMOCITRATE_CITRAMALATE SYNTHASE FAMILY PROTEIN"/>
    <property type="match status" value="1"/>
</dbReference>
<dbReference type="PROSITE" id="PS50991">
    <property type="entry name" value="PYR_CT"/>
    <property type="match status" value="1"/>
</dbReference>
<dbReference type="PANTHER" id="PTHR42880">
    <property type="entry name" value="HOMOCITRATE SYNTHASE"/>
    <property type="match status" value="1"/>
</dbReference>
<dbReference type="InterPro" id="IPR013785">
    <property type="entry name" value="Aldolase_TIM"/>
</dbReference>
<evidence type="ECO:0000256" key="1">
    <source>
        <dbReference type="ARBA" id="ARBA00022679"/>
    </source>
</evidence>
<organism evidence="3 4">
    <name type="scientific">Clostridium grantii DSM 8605</name>
    <dbReference type="NCBI Taxonomy" id="1121316"/>
    <lineage>
        <taxon>Bacteria</taxon>
        <taxon>Bacillati</taxon>
        <taxon>Bacillota</taxon>
        <taxon>Clostridia</taxon>
        <taxon>Eubacteriales</taxon>
        <taxon>Clostridiaceae</taxon>
        <taxon>Clostridium</taxon>
    </lineage>
</organism>
<name>A0A1M5UX94_9CLOT</name>
<proteinExistence type="predicted"/>
<dbReference type="InterPro" id="IPR002034">
    <property type="entry name" value="AIPM/Hcit_synth_CS"/>
</dbReference>
<keyword evidence="1" id="KW-0808">Transferase</keyword>
<feature type="domain" description="Pyruvate carboxyltransferase" evidence="2">
    <location>
        <begin position="6"/>
        <end position="248"/>
    </location>
</feature>
<dbReference type="InterPro" id="IPR000891">
    <property type="entry name" value="PYR_CT"/>
</dbReference>
<evidence type="ECO:0000259" key="2">
    <source>
        <dbReference type="PROSITE" id="PS50991"/>
    </source>
</evidence>
<dbReference type="SUPFAM" id="SSF51569">
    <property type="entry name" value="Aldolase"/>
    <property type="match status" value="1"/>
</dbReference>
<accession>A0A1M5UX94</accession>
<evidence type="ECO:0000313" key="3">
    <source>
        <dbReference type="EMBL" id="SHH67544.1"/>
    </source>
</evidence>
<dbReference type="EMBL" id="FQXM01000009">
    <property type="protein sequence ID" value="SHH67544.1"/>
    <property type="molecule type" value="Genomic_DNA"/>
</dbReference>
<dbReference type="OrthoDB" id="9804858at2"/>
<dbReference type="STRING" id="1121316.SAMN02745207_01964"/>
<dbReference type="Gene3D" id="3.20.20.70">
    <property type="entry name" value="Aldolase class I"/>
    <property type="match status" value="1"/>
</dbReference>
<reference evidence="3 4" key="1">
    <citation type="submission" date="2016-11" db="EMBL/GenBank/DDBJ databases">
        <authorList>
            <person name="Jaros S."/>
            <person name="Januszkiewicz K."/>
            <person name="Wedrychowicz H."/>
        </authorList>
    </citation>
    <scope>NUCLEOTIDE SEQUENCE [LARGE SCALE GENOMIC DNA]</scope>
    <source>
        <strain evidence="3 4">DSM 8605</strain>
    </source>
</reference>